<gene>
    <name evidence="2" type="ORF">G3M48_002755</name>
</gene>
<dbReference type="AlphaFoldDB" id="A0AAW0RXK9"/>
<protein>
    <submittedName>
        <fullName evidence="2">Uncharacterized protein</fullName>
    </submittedName>
</protein>
<dbReference type="EMBL" id="JAAHCF010000197">
    <property type="protein sequence ID" value="KAK8146646.1"/>
    <property type="molecule type" value="Genomic_DNA"/>
</dbReference>
<reference evidence="2 3" key="1">
    <citation type="submission" date="2020-02" db="EMBL/GenBank/DDBJ databases">
        <title>Comparative genomics of the hypocrealean fungal genus Beauvera.</title>
        <authorList>
            <person name="Showalter D.N."/>
            <person name="Bushley K.E."/>
            <person name="Rehner S.A."/>
        </authorList>
    </citation>
    <scope>NUCLEOTIDE SEQUENCE [LARGE SCALE GENOMIC DNA]</scope>
    <source>
        <strain evidence="2 3">ARSEF4384</strain>
    </source>
</reference>
<evidence type="ECO:0000313" key="3">
    <source>
        <dbReference type="Proteomes" id="UP001397290"/>
    </source>
</evidence>
<proteinExistence type="predicted"/>
<organism evidence="2 3">
    <name type="scientific">Beauveria asiatica</name>
    <dbReference type="NCBI Taxonomy" id="1069075"/>
    <lineage>
        <taxon>Eukaryota</taxon>
        <taxon>Fungi</taxon>
        <taxon>Dikarya</taxon>
        <taxon>Ascomycota</taxon>
        <taxon>Pezizomycotina</taxon>
        <taxon>Sordariomycetes</taxon>
        <taxon>Hypocreomycetidae</taxon>
        <taxon>Hypocreales</taxon>
        <taxon>Cordycipitaceae</taxon>
        <taxon>Beauveria</taxon>
    </lineage>
</organism>
<feature type="signal peptide" evidence="1">
    <location>
        <begin position="1"/>
        <end position="25"/>
    </location>
</feature>
<evidence type="ECO:0000313" key="2">
    <source>
        <dbReference type="EMBL" id="KAK8146646.1"/>
    </source>
</evidence>
<evidence type="ECO:0000256" key="1">
    <source>
        <dbReference type="SAM" id="SignalP"/>
    </source>
</evidence>
<sequence length="672" mass="73922">MSHQSKLGCLLMVAQLTANISLASATASFPTYELTSSKKFSSELLADIAASSFVGVDGNFHFITSVASYAAYDDGTSFTKTVTGDDFGELVNTFSSKTPTRKYNSYWNKTGSMCYQLNKRSINPIPSLYQDDHCDIVGVWIDPDSKAWLGIVNDEYQFNPWVFSGEDQNSRIRTGKHTNRVMLAKSSDQGTSWEIVDQILTDRLQPNQTVTEALFPNTTFSYGLSGTRFYIDYIHGYAYALYNSQIREKKSFATIATANHLARAPLQNGLAPSTWRKYYKGRWDQPGIGGIDGTVGDPLGLQLIYVPDSDYIAYEGTGADGKRVKYQATPFARGGNFKFFDGSETEYVVDTTAKVLRLAKTGQLVSTVSYLDPALNRTITVGPGASNLVVNSTDRYGVLASYSPVSNYHIFKDTVTGRLYVPTRTLSEAAFTYNVYSDRYRSVGYDNYVLTNQNVGSVTYSIISDLYGSIDTITQVTHNTNQSAYSAYRAPRDASGNAIKSDVEYKISVGTSALDIGSVNQWYLEPVKDTHNPQYISGFYRLRHTVKLNGTTQYLQALGATPALQRKIGATVALGPPQKLYDANGRNGYGSPGGSDQWYILPFGGNINQPLDSSTSQSIVDKAQNTSLFDVSGAKLVNRNSGLVLGVRYGKFELLFNSFAQNEAAKLIVHKN</sequence>
<feature type="chain" id="PRO_5043317769" evidence="1">
    <location>
        <begin position="26"/>
        <end position="672"/>
    </location>
</feature>
<name>A0AAW0RXK9_9HYPO</name>
<dbReference type="Proteomes" id="UP001397290">
    <property type="component" value="Unassembled WGS sequence"/>
</dbReference>
<accession>A0AAW0RXK9</accession>
<keyword evidence="1" id="KW-0732">Signal</keyword>
<comment type="caution">
    <text evidence="2">The sequence shown here is derived from an EMBL/GenBank/DDBJ whole genome shotgun (WGS) entry which is preliminary data.</text>
</comment>
<keyword evidence="3" id="KW-1185">Reference proteome</keyword>